<evidence type="ECO:0000259" key="2">
    <source>
        <dbReference type="SMART" id="SM01311"/>
    </source>
</evidence>
<dbReference type="SMART" id="SM01311">
    <property type="entry name" value="RPOL_N"/>
    <property type="match status" value="1"/>
</dbReference>
<sequence>MHRREEVQHGTTLFVGSEAEWHEHHVAAVLAAPARDRGVPPPTREQFRLQLELEERCRHLALERNRREYAAVKERGAVEQAPPVRRLLAVWMPQLTERIEKEVARVCELVSSRKRAVSKALQAEAEVRLQQEGCEEDGLQRGAAAVGGLGGEAGAGGTGGHSDGAAKLGEYDDRMAQAALMVRNARRELTDLQILVTLLQPRTALEDVVRDGTSATSRARAARTKQQLQSGTGGTDVLVRRSPMLRRMLQTRDIAARMGDWDAATRLKVGSALLSLMLDTLRVGADGEPAFSHSTSLMPTFKPGFKTPGTIAVHPRVLDQIEGETELLRLMRPSSMPMVVEPRPWEGVRAGGFLTQTTPIMRTQYSPQVRPAAAPDM</sequence>
<keyword evidence="3" id="KW-0240">DNA-directed RNA polymerase</keyword>
<dbReference type="Proteomes" id="UP000236333">
    <property type="component" value="Unassembled WGS sequence"/>
</dbReference>
<protein>
    <submittedName>
        <fullName evidence="3">DNA-directed RNA polymerase, mitochondrial</fullName>
    </submittedName>
</protein>
<dbReference type="OrthoDB" id="276422at2759"/>
<dbReference type="InterPro" id="IPR043502">
    <property type="entry name" value="DNA/RNA_pol_sf"/>
</dbReference>
<dbReference type="Pfam" id="PF14700">
    <property type="entry name" value="RPOL_N"/>
    <property type="match status" value="1"/>
</dbReference>
<dbReference type="PANTHER" id="PTHR10102">
    <property type="entry name" value="DNA-DIRECTED RNA POLYMERASE, MITOCHONDRIAL"/>
    <property type="match status" value="1"/>
</dbReference>
<accession>A0A2J7ZNU9</accession>
<dbReference type="InterPro" id="IPR037159">
    <property type="entry name" value="RNA_POL_N_sf"/>
</dbReference>
<feature type="domain" description="DNA-directed RNA polymerase N-terminal" evidence="2">
    <location>
        <begin position="48"/>
        <end position="377"/>
    </location>
</feature>
<dbReference type="SUPFAM" id="SSF56672">
    <property type="entry name" value="DNA/RNA polymerases"/>
    <property type="match status" value="1"/>
</dbReference>
<dbReference type="PANTHER" id="PTHR10102:SF0">
    <property type="entry name" value="DNA-DIRECTED RNA POLYMERASE, MITOCHONDRIAL"/>
    <property type="match status" value="1"/>
</dbReference>
<keyword evidence="4" id="KW-1185">Reference proteome</keyword>
<dbReference type="GO" id="GO:0003677">
    <property type="term" value="F:DNA binding"/>
    <property type="evidence" value="ECO:0007669"/>
    <property type="project" value="InterPro"/>
</dbReference>
<name>A0A2J7ZNU9_9CHLO</name>
<evidence type="ECO:0000313" key="3">
    <source>
        <dbReference type="EMBL" id="PNH01946.1"/>
    </source>
</evidence>
<dbReference type="InterPro" id="IPR002092">
    <property type="entry name" value="DNA-dir_Rpol_phage-type"/>
</dbReference>
<evidence type="ECO:0000313" key="4">
    <source>
        <dbReference type="Proteomes" id="UP000236333"/>
    </source>
</evidence>
<dbReference type="EMBL" id="PGGS01000754">
    <property type="protein sequence ID" value="PNH01946.1"/>
    <property type="molecule type" value="Genomic_DNA"/>
</dbReference>
<dbReference type="GO" id="GO:0006390">
    <property type="term" value="P:mitochondrial transcription"/>
    <property type="evidence" value="ECO:0007669"/>
    <property type="project" value="TreeGrafter"/>
</dbReference>
<dbReference type="InterPro" id="IPR029262">
    <property type="entry name" value="RPOL_N"/>
</dbReference>
<organism evidence="3 4">
    <name type="scientific">Tetrabaena socialis</name>
    <dbReference type="NCBI Taxonomy" id="47790"/>
    <lineage>
        <taxon>Eukaryota</taxon>
        <taxon>Viridiplantae</taxon>
        <taxon>Chlorophyta</taxon>
        <taxon>core chlorophytes</taxon>
        <taxon>Chlorophyceae</taxon>
        <taxon>CS clade</taxon>
        <taxon>Chlamydomonadales</taxon>
        <taxon>Tetrabaenaceae</taxon>
        <taxon>Tetrabaena</taxon>
    </lineage>
</organism>
<proteinExistence type="predicted"/>
<dbReference type="Gene3D" id="1.10.1320.10">
    <property type="entry name" value="DNA-directed RNA polymerase, N-terminal domain"/>
    <property type="match status" value="2"/>
</dbReference>
<dbReference type="GO" id="GO:0003899">
    <property type="term" value="F:DNA-directed RNA polymerase activity"/>
    <property type="evidence" value="ECO:0007669"/>
    <property type="project" value="InterPro"/>
</dbReference>
<keyword evidence="3" id="KW-0804">Transcription</keyword>
<dbReference type="GO" id="GO:0034245">
    <property type="term" value="C:mitochondrial DNA-directed RNA polymerase complex"/>
    <property type="evidence" value="ECO:0007669"/>
    <property type="project" value="TreeGrafter"/>
</dbReference>
<dbReference type="AlphaFoldDB" id="A0A2J7ZNU9"/>
<comment type="caution">
    <text evidence="3">The sequence shown here is derived from an EMBL/GenBank/DDBJ whole genome shotgun (WGS) entry which is preliminary data.</text>
</comment>
<feature type="region of interest" description="Disordered" evidence="1">
    <location>
        <begin position="216"/>
        <end position="236"/>
    </location>
</feature>
<evidence type="ECO:0000256" key="1">
    <source>
        <dbReference type="SAM" id="MobiDB-lite"/>
    </source>
</evidence>
<reference evidence="3 4" key="1">
    <citation type="journal article" date="2017" name="Mol. Biol. Evol.">
        <title>The 4-celled Tetrabaena socialis nuclear genome reveals the essential components for genetic control of cell number at the origin of multicellularity in the volvocine lineage.</title>
        <authorList>
            <person name="Featherston J."/>
            <person name="Arakaki Y."/>
            <person name="Hanschen E.R."/>
            <person name="Ferris P.J."/>
            <person name="Michod R.E."/>
            <person name="Olson B.J.S.C."/>
            <person name="Nozaki H."/>
            <person name="Durand P.M."/>
        </authorList>
    </citation>
    <scope>NUCLEOTIDE SEQUENCE [LARGE SCALE GENOMIC DNA]</scope>
    <source>
        <strain evidence="3 4">NIES-571</strain>
    </source>
</reference>
<gene>
    <name evidence="3" type="ORF">TSOC_012126</name>
</gene>